<name>A0ACD4NTC4_9HYPH</name>
<evidence type="ECO:0000313" key="1">
    <source>
        <dbReference type="EMBL" id="WAJ29945.1"/>
    </source>
</evidence>
<dbReference type="EMBL" id="CP113520">
    <property type="protein sequence ID" value="WAJ29945.1"/>
    <property type="molecule type" value="Genomic_DNA"/>
</dbReference>
<dbReference type="Proteomes" id="UP001163223">
    <property type="component" value="Chromosome"/>
</dbReference>
<proteinExistence type="predicted"/>
<protein>
    <submittedName>
        <fullName evidence="1">LacI family DNA-binding transcriptional regulator</fullName>
    </submittedName>
</protein>
<accession>A0ACD4NTC4</accession>
<keyword evidence="2" id="KW-1185">Reference proteome</keyword>
<evidence type="ECO:0000313" key="2">
    <source>
        <dbReference type="Proteomes" id="UP001163223"/>
    </source>
</evidence>
<keyword evidence="1" id="KW-0238">DNA-binding</keyword>
<sequence>MREPRKAPTMADVARVAGVSAMTVSRALKSTSSVNPDTRKAILEAAEAIGYVLDGTASSFRLQRSGFVAATIPSIDNANFAATVGALTEGLKAAGLEVLLGATNYDLAEEERLIEQFLRRRPEAIVVTGGSHTDRARRMLEQAAIPLVETWDLPAEPIGHVVGFSNAAAIRTMVDHFADAGYRDIAFIGGEAARDSRGHDRRQGFVEAMTARGLDAGRLIDAGPPPISVREGALAMRALIERGLGAQAVICVSDLAAFGALTECQRQGLAVPRDVAIGGFGAYEIAAYSVPTLTTIDARAAEIGAEAARLVTGLLDGRIERTERLRIEVPYRLLIGQSS</sequence>
<gene>
    <name evidence="1" type="ORF">OXU80_06970</name>
</gene>
<reference evidence="1" key="1">
    <citation type="submission" date="2022-11" db="EMBL/GenBank/DDBJ databases">
        <title>beta-Carotene-producing bacterium, Jeongeuplla avenae sp. nov., alleviates the salt stress of Arabidopsis seedlings.</title>
        <authorList>
            <person name="Jiang L."/>
            <person name="Lee J."/>
        </authorList>
    </citation>
    <scope>NUCLEOTIDE SEQUENCE</scope>
    <source>
        <strain evidence="1">DY_R2A_6</strain>
    </source>
</reference>
<organism evidence="1 2">
    <name type="scientific">Antarcticirhabdus aurantiaca</name>
    <dbReference type="NCBI Taxonomy" id="2606717"/>
    <lineage>
        <taxon>Bacteria</taxon>
        <taxon>Pseudomonadati</taxon>
        <taxon>Pseudomonadota</taxon>
        <taxon>Alphaproteobacteria</taxon>
        <taxon>Hyphomicrobiales</taxon>
        <taxon>Aurantimonadaceae</taxon>
        <taxon>Antarcticirhabdus</taxon>
    </lineage>
</organism>